<evidence type="ECO:0000313" key="2">
    <source>
        <dbReference type="Proteomes" id="UP000799753"/>
    </source>
</evidence>
<sequence length="157" mass="18112">MKVLSLLSTSRQIHAEAFLLPYYLNTFSFDRLNEFELIRHLTPKQQAAISEIELVTNYGMAWAGADSSPSRRGQIMEASMNGRFRVKSDLGVTYLDLLPGIKKVTVVVRMQKSYTLEIDQLTQRWETLIKSWILLYLGDKEVEVVIRRILLYSVLGR</sequence>
<proteinExistence type="predicted"/>
<reference evidence="1" key="1">
    <citation type="journal article" date="2020" name="Stud. Mycol.">
        <title>101 Dothideomycetes genomes: a test case for predicting lifestyles and emergence of pathogens.</title>
        <authorList>
            <person name="Haridas S."/>
            <person name="Albert R."/>
            <person name="Binder M."/>
            <person name="Bloem J."/>
            <person name="Labutti K."/>
            <person name="Salamov A."/>
            <person name="Andreopoulos B."/>
            <person name="Baker S."/>
            <person name="Barry K."/>
            <person name="Bills G."/>
            <person name="Bluhm B."/>
            <person name="Cannon C."/>
            <person name="Castanera R."/>
            <person name="Culley D."/>
            <person name="Daum C."/>
            <person name="Ezra D."/>
            <person name="Gonzalez J."/>
            <person name="Henrissat B."/>
            <person name="Kuo A."/>
            <person name="Liang C."/>
            <person name="Lipzen A."/>
            <person name="Lutzoni F."/>
            <person name="Magnuson J."/>
            <person name="Mondo S."/>
            <person name="Nolan M."/>
            <person name="Ohm R."/>
            <person name="Pangilinan J."/>
            <person name="Park H.-J."/>
            <person name="Ramirez L."/>
            <person name="Alfaro M."/>
            <person name="Sun H."/>
            <person name="Tritt A."/>
            <person name="Yoshinaga Y."/>
            <person name="Zwiers L.-H."/>
            <person name="Turgeon B."/>
            <person name="Goodwin S."/>
            <person name="Spatafora J."/>
            <person name="Crous P."/>
            <person name="Grigoriev I."/>
        </authorList>
    </citation>
    <scope>NUCLEOTIDE SEQUENCE</scope>
    <source>
        <strain evidence="1">CBS 473.64</strain>
    </source>
</reference>
<organism evidence="1 2">
    <name type="scientific">Massarina eburnea CBS 473.64</name>
    <dbReference type="NCBI Taxonomy" id="1395130"/>
    <lineage>
        <taxon>Eukaryota</taxon>
        <taxon>Fungi</taxon>
        <taxon>Dikarya</taxon>
        <taxon>Ascomycota</taxon>
        <taxon>Pezizomycotina</taxon>
        <taxon>Dothideomycetes</taxon>
        <taxon>Pleosporomycetidae</taxon>
        <taxon>Pleosporales</taxon>
        <taxon>Massarineae</taxon>
        <taxon>Massarinaceae</taxon>
        <taxon>Massarina</taxon>
    </lineage>
</organism>
<gene>
    <name evidence="1" type="ORF">P280DRAFT_553868</name>
</gene>
<dbReference type="AlphaFoldDB" id="A0A6A6RLI5"/>
<dbReference type="Proteomes" id="UP000799753">
    <property type="component" value="Unassembled WGS sequence"/>
</dbReference>
<name>A0A6A6RLI5_9PLEO</name>
<dbReference type="EMBL" id="MU006808">
    <property type="protein sequence ID" value="KAF2635351.1"/>
    <property type="molecule type" value="Genomic_DNA"/>
</dbReference>
<protein>
    <submittedName>
        <fullName evidence="1">Uncharacterized protein</fullName>
    </submittedName>
</protein>
<dbReference type="PANTHER" id="PTHR38790">
    <property type="entry name" value="2EXR DOMAIN-CONTAINING PROTEIN-RELATED"/>
    <property type="match status" value="1"/>
</dbReference>
<evidence type="ECO:0000313" key="1">
    <source>
        <dbReference type="EMBL" id="KAF2635351.1"/>
    </source>
</evidence>
<dbReference type="PANTHER" id="PTHR38790:SF4">
    <property type="entry name" value="2EXR DOMAIN-CONTAINING PROTEIN"/>
    <property type="match status" value="1"/>
</dbReference>
<accession>A0A6A6RLI5</accession>
<keyword evidence="2" id="KW-1185">Reference proteome</keyword>